<dbReference type="GO" id="GO:0004175">
    <property type="term" value="F:endopeptidase activity"/>
    <property type="evidence" value="ECO:0007669"/>
    <property type="project" value="UniProtKB-ARBA"/>
</dbReference>
<name>A0A1F6GAE9_9PROT</name>
<comment type="caution">
    <text evidence="3">The sequence shown here is derived from an EMBL/GenBank/DDBJ whole genome shotgun (WGS) entry which is preliminary data.</text>
</comment>
<dbReference type="AlphaFoldDB" id="A0A1F6GAE9"/>
<feature type="transmembrane region" description="Helical" evidence="1">
    <location>
        <begin position="21"/>
        <end position="39"/>
    </location>
</feature>
<dbReference type="InterPro" id="IPR036197">
    <property type="entry name" value="NarG-like_sf"/>
</dbReference>
<feature type="transmembrane region" description="Helical" evidence="1">
    <location>
        <begin position="236"/>
        <end position="256"/>
    </location>
</feature>
<dbReference type="SUPFAM" id="SSF103501">
    <property type="entry name" value="Respiratory nitrate reductase 1 gamma chain"/>
    <property type="match status" value="1"/>
</dbReference>
<dbReference type="InterPro" id="IPR003675">
    <property type="entry name" value="Rce1/LyrA-like_dom"/>
</dbReference>
<sequence length="294" mass="31569">MGSSKKRGKVGPQKRYAAHNYLFFSFAFAFILTAPFFFFDLPLSSLAGFGVATVYIFVPAGVTLLIYNKTLMDRIELAILPNRGFLLAIFLPLALGGMALWVSTLLGETGFSLGLEEVIARLPEEQRPASGSGSPFWGAAAQSLLAGFSINAFFALGEELGWRGLLFNEWIKSGFWKLSLLTGLCWGLWWAPLVALGQHYPGYPLEGVALILAWAILASPLLTWVRILGRSVAATALMRGLLVSVSGISVLPLVHASPLGSGMMGIAGLLVLALADVLLLIGLKVKPLGLPERH</sequence>
<keyword evidence="1" id="KW-0472">Membrane</keyword>
<dbReference type="EMBL" id="MFNE01000026">
    <property type="protein sequence ID" value="OGG95087.1"/>
    <property type="molecule type" value="Genomic_DNA"/>
</dbReference>
<accession>A0A1F6GAE9</accession>
<dbReference type="PANTHER" id="PTHR35797:SF1">
    <property type="entry name" value="PROTEASE"/>
    <property type="match status" value="1"/>
</dbReference>
<feature type="transmembrane region" description="Helical" evidence="1">
    <location>
        <begin position="178"/>
        <end position="196"/>
    </location>
</feature>
<keyword evidence="1" id="KW-0812">Transmembrane</keyword>
<evidence type="ECO:0000259" key="2">
    <source>
        <dbReference type="Pfam" id="PF02517"/>
    </source>
</evidence>
<keyword evidence="1" id="KW-1133">Transmembrane helix</keyword>
<feature type="transmembrane region" description="Helical" evidence="1">
    <location>
        <begin position="45"/>
        <end position="65"/>
    </location>
</feature>
<feature type="transmembrane region" description="Helical" evidence="1">
    <location>
        <begin position="85"/>
        <end position="106"/>
    </location>
</feature>
<evidence type="ECO:0000313" key="4">
    <source>
        <dbReference type="Proteomes" id="UP000178449"/>
    </source>
</evidence>
<reference evidence="3 4" key="1">
    <citation type="journal article" date="2016" name="Nat. Commun.">
        <title>Thousands of microbial genomes shed light on interconnected biogeochemical processes in an aquifer system.</title>
        <authorList>
            <person name="Anantharaman K."/>
            <person name="Brown C.T."/>
            <person name="Hug L.A."/>
            <person name="Sharon I."/>
            <person name="Castelle C.J."/>
            <person name="Probst A.J."/>
            <person name="Thomas B.C."/>
            <person name="Singh A."/>
            <person name="Wilkins M.J."/>
            <person name="Karaoz U."/>
            <person name="Brodie E.L."/>
            <person name="Williams K.H."/>
            <person name="Hubbard S.S."/>
            <person name="Banfield J.F."/>
        </authorList>
    </citation>
    <scope>NUCLEOTIDE SEQUENCE [LARGE SCALE GENOMIC DNA]</scope>
</reference>
<evidence type="ECO:0000313" key="3">
    <source>
        <dbReference type="EMBL" id="OGG95087.1"/>
    </source>
</evidence>
<dbReference type="PANTHER" id="PTHR35797">
    <property type="entry name" value="PROTEASE-RELATED"/>
    <property type="match status" value="1"/>
</dbReference>
<organism evidence="3 4">
    <name type="scientific">Candidatus Lambdaproteobacteria bacterium RIFOXYD2_FULL_50_16</name>
    <dbReference type="NCBI Taxonomy" id="1817772"/>
    <lineage>
        <taxon>Bacteria</taxon>
        <taxon>Pseudomonadati</taxon>
        <taxon>Pseudomonadota</taxon>
        <taxon>Candidatus Lambdaproteobacteria</taxon>
    </lineage>
</organism>
<dbReference type="GO" id="GO:0080120">
    <property type="term" value="P:CAAX-box protein maturation"/>
    <property type="evidence" value="ECO:0007669"/>
    <property type="project" value="UniProtKB-ARBA"/>
</dbReference>
<feature type="domain" description="CAAX prenyl protease 2/Lysostaphin resistance protein A-like" evidence="2">
    <location>
        <begin position="143"/>
        <end position="241"/>
    </location>
</feature>
<dbReference type="Proteomes" id="UP000178449">
    <property type="component" value="Unassembled WGS sequence"/>
</dbReference>
<protein>
    <recommendedName>
        <fullName evidence="2">CAAX prenyl protease 2/Lysostaphin resistance protein A-like domain-containing protein</fullName>
    </recommendedName>
</protein>
<feature type="transmembrane region" description="Helical" evidence="1">
    <location>
        <begin position="262"/>
        <end position="283"/>
    </location>
</feature>
<feature type="transmembrane region" description="Helical" evidence="1">
    <location>
        <begin position="136"/>
        <end position="157"/>
    </location>
</feature>
<feature type="transmembrane region" description="Helical" evidence="1">
    <location>
        <begin position="208"/>
        <end position="229"/>
    </location>
</feature>
<dbReference type="STRING" id="1817772.A2527_07890"/>
<dbReference type="InterPro" id="IPR042150">
    <property type="entry name" value="MmRce1-like"/>
</dbReference>
<evidence type="ECO:0000256" key="1">
    <source>
        <dbReference type="SAM" id="Phobius"/>
    </source>
</evidence>
<dbReference type="Pfam" id="PF02517">
    <property type="entry name" value="Rce1-like"/>
    <property type="match status" value="1"/>
</dbReference>
<gene>
    <name evidence="3" type="ORF">A2527_07890</name>
</gene>
<proteinExistence type="predicted"/>